<evidence type="ECO:0000313" key="3">
    <source>
        <dbReference type="Proteomes" id="UP001152622"/>
    </source>
</evidence>
<feature type="region of interest" description="Disordered" evidence="1">
    <location>
        <begin position="49"/>
        <end position="98"/>
    </location>
</feature>
<gene>
    <name evidence="2" type="ORF">SKAU_G00118490</name>
</gene>
<evidence type="ECO:0000313" key="2">
    <source>
        <dbReference type="EMBL" id="KAJ8363018.1"/>
    </source>
</evidence>
<proteinExistence type="predicted"/>
<protein>
    <submittedName>
        <fullName evidence="2">Uncharacterized protein</fullName>
    </submittedName>
</protein>
<reference evidence="2" key="1">
    <citation type="journal article" date="2023" name="Science">
        <title>Genome structures resolve the early diversification of teleost fishes.</title>
        <authorList>
            <person name="Parey E."/>
            <person name="Louis A."/>
            <person name="Montfort J."/>
            <person name="Bouchez O."/>
            <person name="Roques C."/>
            <person name="Iampietro C."/>
            <person name="Lluch J."/>
            <person name="Castinel A."/>
            <person name="Donnadieu C."/>
            <person name="Desvignes T."/>
            <person name="Floi Bucao C."/>
            <person name="Jouanno E."/>
            <person name="Wen M."/>
            <person name="Mejri S."/>
            <person name="Dirks R."/>
            <person name="Jansen H."/>
            <person name="Henkel C."/>
            <person name="Chen W.J."/>
            <person name="Zahm M."/>
            <person name="Cabau C."/>
            <person name="Klopp C."/>
            <person name="Thompson A.W."/>
            <person name="Robinson-Rechavi M."/>
            <person name="Braasch I."/>
            <person name="Lecointre G."/>
            <person name="Bobe J."/>
            <person name="Postlethwait J.H."/>
            <person name="Berthelot C."/>
            <person name="Roest Crollius H."/>
            <person name="Guiguen Y."/>
        </authorList>
    </citation>
    <scope>NUCLEOTIDE SEQUENCE</scope>
    <source>
        <strain evidence="2">WJC10195</strain>
    </source>
</reference>
<keyword evidence="3" id="KW-1185">Reference proteome</keyword>
<organism evidence="2 3">
    <name type="scientific">Synaphobranchus kaupii</name>
    <name type="common">Kaup's arrowtooth eel</name>
    <dbReference type="NCBI Taxonomy" id="118154"/>
    <lineage>
        <taxon>Eukaryota</taxon>
        <taxon>Metazoa</taxon>
        <taxon>Chordata</taxon>
        <taxon>Craniata</taxon>
        <taxon>Vertebrata</taxon>
        <taxon>Euteleostomi</taxon>
        <taxon>Actinopterygii</taxon>
        <taxon>Neopterygii</taxon>
        <taxon>Teleostei</taxon>
        <taxon>Anguilliformes</taxon>
        <taxon>Synaphobranchidae</taxon>
        <taxon>Synaphobranchus</taxon>
    </lineage>
</organism>
<evidence type="ECO:0000256" key="1">
    <source>
        <dbReference type="SAM" id="MobiDB-lite"/>
    </source>
</evidence>
<sequence>MSSASGLPVDPLPSYVEAAAVFSAQRPCTARNRQIKRFCLNGLTTVGTPRGLPSLWQQEERRRETGRGRGEVSEQAVQDTPAPRNLTEATFSTETSRI</sequence>
<accession>A0A9Q1J257</accession>
<feature type="compositionally biased region" description="Basic and acidic residues" evidence="1">
    <location>
        <begin position="58"/>
        <end position="72"/>
    </location>
</feature>
<dbReference type="AlphaFoldDB" id="A0A9Q1J257"/>
<dbReference type="Proteomes" id="UP001152622">
    <property type="component" value="Chromosome 4"/>
</dbReference>
<comment type="caution">
    <text evidence="2">The sequence shown here is derived from an EMBL/GenBank/DDBJ whole genome shotgun (WGS) entry which is preliminary data.</text>
</comment>
<feature type="compositionally biased region" description="Polar residues" evidence="1">
    <location>
        <begin position="87"/>
        <end position="98"/>
    </location>
</feature>
<name>A0A9Q1J257_SYNKA</name>
<dbReference type="EMBL" id="JAINUF010000004">
    <property type="protein sequence ID" value="KAJ8363018.1"/>
    <property type="molecule type" value="Genomic_DNA"/>
</dbReference>